<proteinExistence type="predicted"/>
<dbReference type="EMBL" id="BAAAZO010000002">
    <property type="protein sequence ID" value="GAA3601642.1"/>
    <property type="molecule type" value="Genomic_DNA"/>
</dbReference>
<name>A0ABP6ZC64_9ACTN</name>
<organism evidence="1 2">
    <name type="scientific">Kineosporia mesophila</name>
    <dbReference type="NCBI Taxonomy" id="566012"/>
    <lineage>
        <taxon>Bacteria</taxon>
        <taxon>Bacillati</taxon>
        <taxon>Actinomycetota</taxon>
        <taxon>Actinomycetes</taxon>
        <taxon>Kineosporiales</taxon>
        <taxon>Kineosporiaceae</taxon>
        <taxon>Kineosporia</taxon>
    </lineage>
</organism>
<reference evidence="2" key="1">
    <citation type="journal article" date="2019" name="Int. J. Syst. Evol. Microbiol.">
        <title>The Global Catalogue of Microorganisms (GCM) 10K type strain sequencing project: providing services to taxonomists for standard genome sequencing and annotation.</title>
        <authorList>
            <consortium name="The Broad Institute Genomics Platform"/>
            <consortium name="The Broad Institute Genome Sequencing Center for Infectious Disease"/>
            <person name="Wu L."/>
            <person name="Ma J."/>
        </authorList>
    </citation>
    <scope>NUCLEOTIDE SEQUENCE [LARGE SCALE GENOMIC DNA]</scope>
    <source>
        <strain evidence="2">JCM 16902</strain>
    </source>
</reference>
<evidence type="ECO:0000313" key="2">
    <source>
        <dbReference type="Proteomes" id="UP001501074"/>
    </source>
</evidence>
<accession>A0ABP6ZC64</accession>
<protein>
    <submittedName>
        <fullName evidence="1">Uncharacterized protein</fullName>
    </submittedName>
</protein>
<keyword evidence="2" id="KW-1185">Reference proteome</keyword>
<comment type="caution">
    <text evidence="1">The sequence shown here is derived from an EMBL/GenBank/DDBJ whole genome shotgun (WGS) entry which is preliminary data.</text>
</comment>
<sequence>MRIAKGNGSDRDLGVSRVERWRRGRADGDRSVGRQVCVVYTWYIRYRMYQVYTTRRLSCGWMGRAWCGAGVDH</sequence>
<evidence type="ECO:0000313" key="1">
    <source>
        <dbReference type="EMBL" id="GAA3601642.1"/>
    </source>
</evidence>
<gene>
    <name evidence="1" type="ORF">GCM10022223_16720</name>
</gene>
<dbReference type="Proteomes" id="UP001501074">
    <property type="component" value="Unassembled WGS sequence"/>
</dbReference>